<organism evidence="5">
    <name type="scientific">marine sediment metagenome</name>
    <dbReference type="NCBI Taxonomy" id="412755"/>
    <lineage>
        <taxon>unclassified sequences</taxon>
        <taxon>metagenomes</taxon>
        <taxon>ecological metagenomes</taxon>
    </lineage>
</organism>
<dbReference type="InterPro" id="IPR012349">
    <property type="entry name" value="Split_barrel_FMN-bd"/>
</dbReference>
<reference evidence="5" key="1">
    <citation type="journal article" date="2014" name="Front. Microbiol.">
        <title>High frequency of phylogenetically diverse reductive dehalogenase-homologous genes in deep subseafloor sedimentary metagenomes.</title>
        <authorList>
            <person name="Kawai M."/>
            <person name="Futagami T."/>
            <person name="Toyoda A."/>
            <person name="Takaki Y."/>
            <person name="Nishi S."/>
            <person name="Hori S."/>
            <person name="Arai W."/>
            <person name="Tsubouchi T."/>
            <person name="Morono Y."/>
            <person name="Uchiyama I."/>
            <person name="Ito T."/>
            <person name="Fujiyama A."/>
            <person name="Inagaki F."/>
            <person name="Takami H."/>
        </authorList>
    </citation>
    <scope>NUCLEOTIDE SEQUENCE</scope>
    <source>
        <strain evidence="5">Expedition CK06-06</strain>
    </source>
</reference>
<dbReference type="InterPro" id="IPR052174">
    <property type="entry name" value="Flavoredoxin"/>
</dbReference>
<name>X1RDC1_9ZZZZ</name>
<dbReference type="PANTHER" id="PTHR43567:SF1">
    <property type="entry name" value="FLAVOREDOXIN"/>
    <property type="match status" value="1"/>
</dbReference>
<accession>X1RDC1</accession>
<comment type="similarity">
    <text evidence="3">Belongs to the flavoredoxin family.</text>
</comment>
<evidence type="ECO:0000259" key="4">
    <source>
        <dbReference type="Pfam" id="PF01613"/>
    </source>
</evidence>
<dbReference type="PANTHER" id="PTHR43567">
    <property type="entry name" value="FLAVOREDOXIN-RELATED-RELATED"/>
    <property type="match status" value="1"/>
</dbReference>
<feature type="domain" description="Flavin reductase like" evidence="4">
    <location>
        <begin position="31"/>
        <end position="167"/>
    </location>
</feature>
<proteinExistence type="inferred from homology"/>
<gene>
    <name evidence="5" type="ORF">S06H3_53002</name>
</gene>
<comment type="caution">
    <text evidence="5">The sequence shown here is derived from an EMBL/GenBank/DDBJ whole genome shotgun (WGS) entry which is preliminary data.</text>
</comment>
<dbReference type="GO" id="GO:0010181">
    <property type="term" value="F:FMN binding"/>
    <property type="evidence" value="ECO:0007669"/>
    <property type="project" value="InterPro"/>
</dbReference>
<keyword evidence="2" id="KW-0285">Flavoprotein</keyword>
<dbReference type="SUPFAM" id="SSF50475">
    <property type="entry name" value="FMN-binding split barrel"/>
    <property type="match status" value="1"/>
</dbReference>
<dbReference type="Gene3D" id="2.30.110.10">
    <property type="entry name" value="Electron Transport, Fmn-binding Protein, Chain A"/>
    <property type="match status" value="1"/>
</dbReference>
<evidence type="ECO:0000256" key="1">
    <source>
        <dbReference type="ARBA" id="ARBA00001917"/>
    </source>
</evidence>
<evidence type="ECO:0000256" key="2">
    <source>
        <dbReference type="ARBA" id="ARBA00022630"/>
    </source>
</evidence>
<dbReference type="InterPro" id="IPR002563">
    <property type="entry name" value="Flavin_Rdtase-like_dom"/>
</dbReference>
<dbReference type="Pfam" id="PF01613">
    <property type="entry name" value="Flavin_Reduct"/>
    <property type="match status" value="1"/>
</dbReference>
<protein>
    <recommendedName>
        <fullName evidence="4">Flavin reductase like domain-containing protein</fullName>
    </recommendedName>
</protein>
<evidence type="ECO:0000256" key="3">
    <source>
        <dbReference type="ARBA" id="ARBA00038054"/>
    </source>
</evidence>
<evidence type="ECO:0000313" key="5">
    <source>
        <dbReference type="EMBL" id="GAI53589.1"/>
    </source>
</evidence>
<dbReference type="EMBL" id="BARV01033755">
    <property type="protein sequence ID" value="GAI53589.1"/>
    <property type="molecule type" value="Genomic_DNA"/>
</dbReference>
<comment type="cofactor">
    <cofactor evidence="1">
        <name>FMN</name>
        <dbReference type="ChEBI" id="CHEBI:58210"/>
    </cofactor>
</comment>
<sequence length="168" mass="19185">MKHELSAQPTCFKESWPGQYKIFSWIEYVTAIPQAMSVITTWKEGRIPNACLQAWTTYTGDSGGYYVVFSILNNNHTYKNILRDKDFIVNFPDIDVLPKCYKTIENNSDETDEITGVGLTIESSKVVDAPRIKECFLNLECRLGWHRPLHDGSVWHVFAGEVVHVAIN</sequence>
<feature type="non-terminal residue" evidence="5">
    <location>
        <position position="168"/>
    </location>
</feature>
<dbReference type="AlphaFoldDB" id="X1RDC1"/>